<accession>A0A6M3XY21</accession>
<evidence type="ECO:0000313" key="2">
    <source>
        <dbReference type="EMBL" id="QJI02871.1"/>
    </source>
</evidence>
<gene>
    <name evidence="2" type="ORF">TM448B03752_0008</name>
</gene>
<name>A0A6M3XY21_9ZZZZ</name>
<evidence type="ECO:0000256" key="1">
    <source>
        <dbReference type="SAM" id="MobiDB-lite"/>
    </source>
</evidence>
<sequence>MDIKNWRVIDPVILIPNTQVKTIVFCREKHNRSPFDYIHDNLLITQGKDEKTEEAKEESEKEEIDEVKT</sequence>
<feature type="compositionally biased region" description="Acidic residues" evidence="1">
    <location>
        <begin position="55"/>
        <end position="69"/>
    </location>
</feature>
<feature type="region of interest" description="Disordered" evidence="1">
    <location>
        <begin position="46"/>
        <end position="69"/>
    </location>
</feature>
<proteinExistence type="predicted"/>
<dbReference type="EMBL" id="MT145038">
    <property type="protein sequence ID" value="QJI02871.1"/>
    <property type="molecule type" value="Genomic_DNA"/>
</dbReference>
<reference evidence="2" key="1">
    <citation type="submission" date="2020-03" db="EMBL/GenBank/DDBJ databases">
        <title>The deep terrestrial virosphere.</title>
        <authorList>
            <person name="Holmfeldt K."/>
            <person name="Nilsson E."/>
            <person name="Simone D."/>
            <person name="Lopez-Fernandez M."/>
            <person name="Wu X."/>
            <person name="de Brujin I."/>
            <person name="Lundin D."/>
            <person name="Andersson A."/>
            <person name="Bertilsson S."/>
            <person name="Dopson M."/>
        </authorList>
    </citation>
    <scope>NUCLEOTIDE SEQUENCE</scope>
    <source>
        <strain evidence="2">TM448B03752</strain>
    </source>
</reference>
<dbReference type="AlphaFoldDB" id="A0A6M3XY21"/>
<organism evidence="2">
    <name type="scientific">viral metagenome</name>
    <dbReference type="NCBI Taxonomy" id="1070528"/>
    <lineage>
        <taxon>unclassified sequences</taxon>
        <taxon>metagenomes</taxon>
        <taxon>organismal metagenomes</taxon>
    </lineage>
</organism>
<protein>
    <submittedName>
        <fullName evidence="2">Uncharacterized protein</fullName>
    </submittedName>
</protein>